<gene>
    <name evidence="1" type="ORF">K1T71_002364</name>
</gene>
<dbReference type="EMBL" id="CM034390">
    <property type="protein sequence ID" value="KAJ0181642.1"/>
    <property type="molecule type" value="Genomic_DNA"/>
</dbReference>
<protein>
    <submittedName>
        <fullName evidence="1">Uncharacterized protein</fullName>
    </submittedName>
</protein>
<evidence type="ECO:0000313" key="2">
    <source>
        <dbReference type="Proteomes" id="UP000824533"/>
    </source>
</evidence>
<name>A0ACC1DDY8_9NEOP</name>
<dbReference type="Proteomes" id="UP000824533">
    <property type="component" value="Linkage Group LG04"/>
</dbReference>
<reference evidence="1 2" key="1">
    <citation type="journal article" date="2021" name="Front. Genet.">
        <title>Chromosome-Level Genome Assembly Reveals Significant Gene Expansion in the Toll and IMD Signaling Pathways of Dendrolimus kikuchii.</title>
        <authorList>
            <person name="Zhou J."/>
            <person name="Wu P."/>
            <person name="Xiong Z."/>
            <person name="Liu N."/>
            <person name="Zhao N."/>
            <person name="Ji M."/>
            <person name="Qiu Y."/>
            <person name="Yang B."/>
        </authorList>
    </citation>
    <scope>NUCLEOTIDE SEQUENCE [LARGE SCALE GENOMIC DNA]</scope>
    <source>
        <strain evidence="1">Ann1</strain>
    </source>
</reference>
<organism evidence="1 2">
    <name type="scientific">Dendrolimus kikuchii</name>
    <dbReference type="NCBI Taxonomy" id="765133"/>
    <lineage>
        <taxon>Eukaryota</taxon>
        <taxon>Metazoa</taxon>
        <taxon>Ecdysozoa</taxon>
        <taxon>Arthropoda</taxon>
        <taxon>Hexapoda</taxon>
        <taxon>Insecta</taxon>
        <taxon>Pterygota</taxon>
        <taxon>Neoptera</taxon>
        <taxon>Endopterygota</taxon>
        <taxon>Lepidoptera</taxon>
        <taxon>Glossata</taxon>
        <taxon>Ditrysia</taxon>
        <taxon>Bombycoidea</taxon>
        <taxon>Lasiocampidae</taxon>
        <taxon>Dendrolimus</taxon>
    </lineage>
</organism>
<accession>A0ACC1DDY8</accession>
<evidence type="ECO:0000313" key="1">
    <source>
        <dbReference type="EMBL" id="KAJ0181642.1"/>
    </source>
</evidence>
<sequence length="493" mass="56561">MNYLLDHINLKLTGRNEGRIKSYESCSDLRAWSHDLGVRDRYLKEWIKCNMPISVLPICTLSGFLRIMTCKNRGKVAPRCHANCKSKVLLESICTSCQAMKECFKNNENFDKYFQEEEFETSHWPCERCLDALKSIKMFWKIIIEKVFNVNMLKTEQFEVFEHECDRTDSLKSVAKVWQKEMVQQALFVKSITPSFAPWKNAKCSDQEKCTCHCKTEKKVETRSVATIRSSYVKSPRTRGNADKKSSIDSRSYTKVPCKKVSRCTSVHVKTLNVSCEASNAEKDTEELKAYKINVEYLQQQLNVQNDEVERLKKENNCLKIELQNVYNSFSLNNTCFGGCMNLKENAVALVPFESYNEQTETDPAKDIDSEMIITMKNCKNETYKHVSLLQVLHKTNEPALPDVLSSNGPSSQKEDPIDLLTRVQNTFGAIVRREINIASERRHRPKKSDIEATFHRVNSSRSAPSCTTIPSTSESDFVTTKDIKGHTKIINI</sequence>
<comment type="caution">
    <text evidence="1">The sequence shown here is derived from an EMBL/GenBank/DDBJ whole genome shotgun (WGS) entry which is preliminary data.</text>
</comment>
<proteinExistence type="predicted"/>
<keyword evidence="2" id="KW-1185">Reference proteome</keyword>